<name>A0A9N8H190_9STRA</name>
<dbReference type="AlphaFoldDB" id="A0A9N8H190"/>
<sequence length="327" mass="34749">MMTQIENYSIYEVSSWLIQHGFGSHVDVFRSCEVNGAFLVEMTPTELIDDLGFTPLEATNLLDAIQREKSGCVPTATAYAVNTYVPSAAAMGSFNPSPNNRSYMPAPATNTPSSFTPPDPRIQLLETENNALKQQNAALEADTMHLQGELQNLKAMYDQLVQQQQQAIVPAQPQPAYTPPPPPQQTYTPTPPPQPTYTPTPPPQPTYTPAPSPQPTYPTQTYYQQAPQQQQVDYSQQQAPPQPQQTYATQPNTMGATTATTTDPNKNNGMKKTGFNVIKGAGVGALGGATMGAVAGAILPGMDAGDGAKAGAAMGALGGGVSGFMKK</sequence>
<dbReference type="Pfam" id="PF00536">
    <property type="entry name" value="SAM_1"/>
    <property type="match status" value="1"/>
</dbReference>
<feature type="compositionally biased region" description="Low complexity" evidence="2">
    <location>
        <begin position="217"/>
        <end position="262"/>
    </location>
</feature>
<evidence type="ECO:0000259" key="3">
    <source>
        <dbReference type="PROSITE" id="PS50105"/>
    </source>
</evidence>
<evidence type="ECO:0000313" key="5">
    <source>
        <dbReference type="Proteomes" id="UP001153069"/>
    </source>
</evidence>
<dbReference type="SMART" id="SM00454">
    <property type="entry name" value="SAM"/>
    <property type="match status" value="1"/>
</dbReference>
<evidence type="ECO:0000313" key="4">
    <source>
        <dbReference type="EMBL" id="CAB9497021.1"/>
    </source>
</evidence>
<organism evidence="4 5">
    <name type="scientific">Seminavis robusta</name>
    <dbReference type="NCBI Taxonomy" id="568900"/>
    <lineage>
        <taxon>Eukaryota</taxon>
        <taxon>Sar</taxon>
        <taxon>Stramenopiles</taxon>
        <taxon>Ochrophyta</taxon>
        <taxon>Bacillariophyta</taxon>
        <taxon>Bacillariophyceae</taxon>
        <taxon>Bacillariophycidae</taxon>
        <taxon>Naviculales</taxon>
        <taxon>Naviculaceae</taxon>
        <taxon>Seminavis</taxon>
    </lineage>
</organism>
<evidence type="ECO:0000256" key="2">
    <source>
        <dbReference type="SAM" id="MobiDB-lite"/>
    </source>
</evidence>
<evidence type="ECO:0000256" key="1">
    <source>
        <dbReference type="SAM" id="Coils"/>
    </source>
</evidence>
<dbReference type="Gene3D" id="1.10.150.50">
    <property type="entry name" value="Transcription Factor, Ets-1"/>
    <property type="match status" value="1"/>
</dbReference>
<dbReference type="Proteomes" id="UP001153069">
    <property type="component" value="Unassembled WGS sequence"/>
</dbReference>
<reference evidence="4" key="1">
    <citation type="submission" date="2020-06" db="EMBL/GenBank/DDBJ databases">
        <authorList>
            <consortium name="Plant Systems Biology data submission"/>
        </authorList>
    </citation>
    <scope>NUCLEOTIDE SEQUENCE</scope>
    <source>
        <strain evidence="4">D6</strain>
    </source>
</reference>
<dbReference type="InterPro" id="IPR013761">
    <property type="entry name" value="SAM/pointed_sf"/>
</dbReference>
<feature type="coiled-coil region" evidence="1">
    <location>
        <begin position="122"/>
        <end position="163"/>
    </location>
</feature>
<proteinExistence type="predicted"/>
<dbReference type="CDD" id="cd09487">
    <property type="entry name" value="SAM_superfamily"/>
    <property type="match status" value="1"/>
</dbReference>
<dbReference type="InterPro" id="IPR001660">
    <property type="entry name" value="SAM"/>
</dbReference>
<dbReference type="SUPFAM" id="SSF47769">
    <property type="entry name" value="SAM/Pointed domain"/>
    <property type="match status" value="1"/>
</dbReference>
<dbReference type="PRINTS" id="PR01217">
    <property type="entry name" value="PRICHEXTENSN"/>
</dbReference>
<keyword evidence="5" id="KW-1185">Reference proteome</keyword>
<dbReference type="EMBL" id="CAICTM010000013">
    <property type="protein sequence ID" value="CAB9497021.1"/>
    <property type="molecule type" value="Genomic_DNA"/>
</dbReference>
<accession>A0A9N8H190</accession>
<gene>
    <name evidence="4" type="ORF">SEMRO_13_G009790.1</name>
</gene>
<feature type="domain" description="SAM" evidence="3">
    <location>
        <begin position="8"/>
        <end position="54"/>
    </location>
</feature>
<feature type="compositionally biased region" description="Pro residues" evidence="2">
    <location>
        <begin position="172"/>
        <end position="216"/>
    </location>
</feature>
<comment type="caution">
    <text evidence="4">The sequence shown here is derived from an EMBL/GenBank/DDBJ whole genome shotgun (WGS) entry which is preliminary data.</text>
</comment>
<dbReference type="PROSITE" id="PS50105">
    <property type="entry name" value="SAM_DOMAIN"/>
    <property type="match status" value="1"/>
</dbReference>
<feature type="region of interest" description="Disordered" evidence="2">
    <location>
        <begin position="166"/>
        <end position="268"/>
    </location>
</feature>
<protein>
    <recommendedName>
        <fullName evidence="3">SAM domain-containing protein</fullName>
    </recommendedName>
</protein>
<dbReference type="OrthoDB" id="202764at2759"/>
<keyword evidence="1" id="KW-0175">Coiled coil</keyword>